<dbReference type="InterPro" id="IPR023214">
    <property type="entry name" value="HAD_sf"/>
</dbReference>
<dbReference type="GO" id="GO:0005829">
    <property type="term" value="C:cytosol"/>
    <property type="evidence" value="ECO:0007669"/>
    <property type="project" value="TreeGrafter"/>
</dbReference>
<dbReference type="Pfam" id="PF00982">
    <property type="entry name" value="Glyco_transf_20"/>
    <property type="match status" value="2"/>
</dbReference>
<dbReference type="InterPro" id="IPR001830">
    <property type="entry name" value="Glyco_trans_20"/>
</dbReference>
<gene>
    <name evidence="3" type="ORF">CTEN210_15703</name>
</gene>
<dbReference type="NCBIfam" id="TIGR00685">
    <property type="entry name" value="T6PP"/>
    <property type="match status" value="1"/>
</dbReference>
<dbReference type="GO" id="GO:0004805">
    <property type="term" value="F:trehalose-phosphatase activity"/>
    <property type="evidence" value="ECO:0007669"/>
    <property type="project" value="TreeGrafter"/>
</dbReference>
<sequence>MVMAMDTNDGSLLDGKVVKLHFACRAELPIGSSLRVTSANLWGSSVAAGNSFVTDQQDPSIQEKSLYSSSVELVTTPEEYPLWRTRCPVICAVNTISDTGMFQHRYRYLVVTPGASIINQEQIDTTDQMTSDGLDGLVHIGQWEDPFDIQNHGDDMKVMQKSLDELPFRSIDVDVSSFTEAEVAMSKSTDTADGAERTSDGIRIDTFNNPNDYSLQVYREIVAQREADNENMDEELLTTEELLRDKRIFLVCYHLPVNLVKNEVTGEFFAEFTDSLIAKTEHGSVTKDYDTYWLGTVSHNVENEEDRVKIQEVLKPLNCIPLFFTNETVDSFYYGMCKQILWPAFHNIDLLDIAKSGWGENNFFNKDGNYVLPMDSNHWDQSRLDHWWHTFQMVNQAFANALIDIVAPNDVVWVHDYHLLLLPKLLHEAEMSQRGERTLEMVFFSHIPFPTSQVFRELERGVDILEGMLHADVIGFHAFDHARHFLNASKRILGLSHESLVGGLIGVRYRGTKVLVTISNVSIEADVVDRKIQSQVVQSAAESIKLESRGRTVISGIDIAQGLSGVSLKLLAFERLLTDYPNWRDKVAMVQICMIPNNRKNDEADTLAHVRYLVKRIQKTFGTSVIHYEEHNGSDLQRERRLALWLSSDIFMAVPIREGLNLLPLEYVYAHKKPNSPGVTITSEFSAVCSILNGALRVNPYDIQASSTAIDTALTMSLEEKTSRHERDITFVASSSSGLWTRRVLKDLTDVTAATERENSSGDLNTKKASKMDSVNPTEVQISSMPLDPNAVLDAFNAASKRVLFIDFNGTIVMKEPPGKYLKREMLVTSGNKPPKESIDALIKLCEDPRNVVYVVSGDTERNIENAIGHIDGLGLTSGNGGSLSHPVCRIDPNTPRKWDTSDLGVDFNAVKQVTLPILAKYTARSNGSFVKITSSSIGWSYYSCDPEWGNLLAKTLLEELEVELKLFDVRIVTLKGVVEVVPRKLNKGLVVKEVLKNTTMPDFVLCVGDDVSDEKMFTSLFSVIAQSCAAGGAIPEHAFTITVGRKVSNASYFVENASDVAELLISLSGMTYNTTRSKSWDLEDGGEMFES</sequence>
<reference evidence="3 4" key="1">
    <citation type="journal article" date="2021" name="Sci. Rep.">
        <title>The genome of the diatom Chaetoceros tenuissimus carries an ancient integrated fragment of an extant virus.</title>
        <authorList>
            <person name="Hongo Y."/>
            <person name="Kimura K."/>
            <person name="Takaki Y."/>
            <person name="Yoshida Y."/>
            <person name="Baba S."/>
            <person name="Kobayashi G."/>
            <person name="Nagasaki K."/>
            <person name="Hano T."/>
            <person name="Tomaru Y."/>
        </authorList>
    </citation>
    <scope>NUCLEOTIDE SEQUENCE [LARGE SCALE GENOMIC DNA]</scope>
    <source>
        <strain evidence="3 4">NIES-3715</strain>
    </source>
</reference>
<dbReference type="SUPFAM" id="SSF53756">
    <property type="entry name" value="UDP-Glycosyltransferase/glycogen phosphorylase"/>
    <property type="match status" value="1"/>
</dbReference>
<accession>A0AAD3D879</accession>
<dbReference type="SUPFAM" id="SSF56784">
    <property type="entry name" value="HAD-like"/>
    <property type="match status" value="1"/>
</dbReference>
<evidence type="ECO:0000313" key="4">
    <source>
        <dbReference type="Proteomes" id="UP001054902"/>
    </source>
</evidence>
<dbReference type="GO" id="GO:0005992">
    <property type="term" value="P:trehalose biosynthetic process"/>
    <property type="evidence" value="ECO:0007669"/>
    <property type="project" value="InterPro"/>
</dbReference>
<dbReference type="Pfam" id="PF02358">
    <property type="entry name" value="Trehalose_PPase"/>
    <property type="match status" value="1"/>
</dbReference>
<organism evidence="3 4">
    <name type="scientific">Chaetoceros tenuissimus</name>
    <dbReference type="NCBI Taxonomy" id="426638"/>
    <lineage>
        <taxon>Eukaryota</taxon>
        <taxon>Sar</taxon>
        <taxon>Stramenopiles</taxon>
        <taxon>Ochrophyta</taxon>
        <taxon>Bacillariophyta</taxon>
        <taxon>Coscinodiscophyceae</taxon>
        <taxon>Chaetocerotophycidae</taxon>
        <taxon>Chaetocerotales</taxon>
        <taxon>Chaetocerotaceae</taxon>
        <taxon>Chaetoceros</taxon>
    </lineage>
</organism>
<evidence type="ECO:0000313" key="3">
    <source>
        <dbReference type="EMBL" id="GFH59227.1"/>
    </source>
</evidence>
<dbReference type="FunFam" id="3.40.50.1000:FF:000052">
    <property type="entry name" value="Alpha,alpha-trehalose-phosphate synthase [UDP-forming] 6"/>
    <property type="match status" value="1"/>
</dbReference>
<evidence type="ECO:0000256" key="2">
    <source>
        <dbReference type="ARBA" id="ARBA00006330"/>
    </source>
</evidence>
<name>A0AAD3D879_9STRA</name>
<dbReference type="Gene3D" id="3.40.50.2000">
    <property type="entry name" value="Glycogen Phosphorylase B"/>
    <property type="match status" value="2"/>
</dbReference>
<dbReference type="PANTHER" id="PTHR10788:SF109">
    <property type="entry name" value="CBM20 DOMAIN-CONTAINING PROTEIN"/>
    <property type="match status" value="1"/>
</dbReference>
<proteinExistence type="inferred from homology"/>
<dbReference type="Proteomes" id="UP001054902">
    <property type="component" value="Unassembled WGS sequence"/>
</dbReference>
<dbReference type="InterPro" id="IPR003337">
    <property type="entry name" value="Trehalose_PPase"/>
</dbReference>
<dbReference type="PANTHER" id="PTHR10788">
    <property type="entry name" value="TREHALOSE-6-PHOSPHATE SYNTHASE"/>
    <property type="match status" value="1"/>
</dbReference>
<keyword evidence="4" id="KW-1185">Reference proteome</keyword>
<dbReference type="AlphaFoldDB" id="A0AAD3D879"/>
<dbReference type="Gene3D" id="3.40.50.1000">
    <property type="entry name" value="HAD superfamily/HAD-like"/>
    <property type="match status" value="1"/>
</dbReference>
<dbReference type="CDD" id="cd03788">
    <property type="entry name" value="GT20_TPS"/>
    <property type="match status" value="1"/>
</dbReference>
<evidence type="ECO:0000256" key="1">
    <source>
        <dbReference type="ARBA" id="ARBA00005409"/>
    </source>
</evidence>
<dbReference type="EMBL" id="BLLK01000062">
    <property type="protein sequence ID" value="GFH59227.1"/>
    <property type="molecule type" value="Genomic_DNA"/>
</dbReference>
<dbReference type="InterPro" id="IPR036412">
    <property type="entry name" value="HAD-like_sf"/>
</dbReference>
<comment type="caution">
    <text evidence="3">The sequence shown here is derived from an EMBL/GenBank/DDBJ whole genome shotgun (WGS) entry which is preliminary data.</text>
</comment>
<comment type="similarity">
    <text evidence="2">In the C-terminal section; belongs to the trehalose phosphatase family.</text>
</comment>
<dbReference type="Gene3D" id="3.30.70.1020">
    <property type="entry name" value="Trehalose-6-phosphate phosphatase related protein, domain 2"/>
    <property type="match status" value="1"/>
</dbReference>
<comment type="similarity">
    <text evidence="1">In the N-terminal section; belongs to the glycosyltransferase 20 family.</text>
</comment>
<protein>
    <submittedName>
        <fullName evidence="3">Trehalose 6-phosphate synthase/phosphatase</fullName>
    </submittedName>
</protein>